<gene>
    <name evidence="2" type="ORF">DICVIV_03471</name>
</gene>
<reference evidence="3" key="2">
    <citation type="journal article" date="2016" name="Sci. Rep.">
        <title>Dictyocaulus viviparus genome, variome and transcriptome elucidate lungworm biology and support future intervention.</title>
        <authorList>
            <person name="McNulty S.N."/>
            <person name="Strube C."/>
            <person name="Rosa B.A."/>
            <person name="Martin J.C."/>
            <person name="Tyagi R."/>
            <person name="Choi Y.J."/>
            <person name="Wang Q."/>
            <person name="Hallsworth Pepin K."/>
            <person name="Zhang X."/>
            <person name="Ozersky P."/>
            <person name="Wilson R.K."/>
            <person name="Sternberg P.W."/>
            <person name="Gasser R.B."/>
            <person name="Mitreva M."/>
        </authorList>
    </citation>
    <scope>NUCLEOTIDE SEQUENCE [LARGE SCALE GENOMIC DNA]</scope>
    <source>
        <strain evidence="3">HannoverDv2000</strain>
    </source>
</reference>
<dbReference type="InterPro" id="IPR012338">
    <property type="entry name" value="Beta-lactam/transpept-like"/>
</dbReference>
<feature type="domain" description="Beta-lactamase-related" evidence="1">
    <location>
        <begin position="25"/>
        <end position="360"/>
    </location>
</feature>
<dbReference type="Pfam" id="PF00144">
    <property type="entry name" value="Beta-lactamase"/>
    <property type="match status" value="1"/>
</dbReference>
<accession>A0A0D8Y733</accession>
<reference evidence="2 3" key="1">
    <citation type="submission" date="2013-11" db="EMBL/GenBank/DDBJ databases">
        <title>Draft genome of the bovine lungworm Dictyocaulus viviparus.</title>
        <authorList>
            <person name="Mitreva M."/>
        </authorList>
    </citation>
    <scope>NUCLEOTIDE SEQUENCE [LARGE SCALE GENOMIC DNA]</scope>
    <source>
        <strain evidence="2 3">HannoverDv2000</strain>
    </source>
</reference>
<evidence type="ECO:0000313" key="3">
    <source>
        <dbReference type="Proteomes" id="UP000053766"/>
    </source>
</evidence>
<sequence>MVNTVISVSGRVLDCRFNGIDQIFRDNFITGLESSGASFAVFHHGKLVVDLWGGTSDYRSGQFWTEHTMSILFSTTKSIASTILAIVMDKEGVSYNRKVSDFWPEFAKNGKQNITIMMVVLHQAGLPYTQQVIRRDDVMSWKKMSEYFEEATPIWTPGTHTGYHALTFGFLIDQLVRRIDSKKRIDDLSIGLRDSKDNDRVATLQYPTEKQIRIEGDRNPEVMRRWIAGDNEHHRKLYETWPWIKTDDYNILENRLLPMPSNMGIGNARSLAQFHSFLSERTILNDEFLRMFERPTLINNFDNTIGYEENKGYGYQFTKNPQGQWIFGHSGYGGQNVRVDVHNGLSYAYVCNGLKISDADLVEPWRLLVDKILNDNEDLRENEKQYNNNEKS</sequence>
<dbReference type="Proteomes" id="UP000053766">
    <property type="component" value="Unassembled WGS sequence"/>
</dbReference>
<evidence type="ECO:0000259" key="1">
    <source>
        <dbReference type="Pfam" id="PF00144"/>
    </source>
</evidence>
<dbReference type="InterPro" id="IPR001466">
    <property type="entry name" value="Beta-lactam-related"/>
</dbReference>
<dbReference type="PANTHER" id="PTHR43319:SF1">
    <property type="entry name" value="BETA-LACTAMASE-RELATED DOMAIN-CONTAINING PROTEIN"/>
    <property type="match status" value="1"/>
</dbReference>
<name>A0A0D8Y733_DICVI</name>
<keyword evidence="3" id="KW-1185">Reference proteome</keyword>
<dbReference type="OrthoDB" id="5946976at2759"/>
<dbReference type="EMBL" id="KN716207">
    <property type="protein sequence ID" value="KJH50391.1"/>
    <property type="molecule type" value="Genomic_DNA"/>
</dbReference>
<dbReference type="InterPro" id="IPR052907">
    <property type="entry name" value="Beta-lactamase/esterase"/>
</dbReference>
<dbReference type="SUPFAM" id="SSF56601">
    <property type="entry name" value="beta-lactamase/transpeptidase-like"/>
    <property type="match status" value="1"/>
</dbReference>
<dbReference type="STRING" id="29172.A0A0D8Y733"/>
<proteinExistence type="predicted"/>
<dbReference type="PANTHER" id="PTHR43319">
    <property type="entry name" value="BETA-LACTAMASE-RELATED"/>
    <property type="match status" value="1"/>
</dbReference>
<dbReference type="AlphaFoldDB" id="A0A0D8Y733"/>
<evidence type="ECO:0000313" key="2">
    <source>
        <dbReference type="EMBL" id="KJH50391.1"/>
    </source>
</evidence>
<protein>
    <submittedName>
        <fullName evidence="2">Beta-lactamase</fullName>
    </submittedName>
</protein>
<dbReference type="Gene3D" id="3.40.710.10">
    <property type="entry name" value="DD-peptidase/beta-lactamase superfamily"/>
    <property type="match status" value="1"/>
</dbReference>
<organism evidence="2 3">
    <name type="scientific">Dictyocaulus viviparus</name>
    <name type="common">Bovine lungworm</name>
    <dbReference type="NCBI Taxonomy" id="29172"/>
    <lineage>
        <taxon>Eukaryota</taxon>
        <taxon>Metazoa</taxon>
        <taxon>Ecdysozoa</taxon>
        <taxon>Nematoda</taxon>
        <taxon>Chromadorea</taxon>
        <taxon>Rhabditida</taxon>
        <taxon>Rhabditina</taxon>
        <taxon>Rhabditomorpha</taxon>
        <taxon>Strongyloidea</taxon>
        <taxon>Metastrongylidae</taxon>
        <taxon>Dictyocaulus</taxon>
    </lineage>
</organism>